<accession>A0A2S8RDI5</accession>
<keyword evidence="2" id="KW-0378">Hydrolase</keyword>
<dbReference type="PANTHER" id="PTHR43693">
    <property type="entry name" value="PROTEIN PHOSPHATASE CHEZ"/>
    <property type="match status" value="1"/>
</dbReference>
<evidence type="ECO:0000313" key="5">
    <source>
        <dbReference type="Proteomes" id="UP000239720"/>
    </source>
</evidence>
<dbReference type="RefSeq" id="WP_105368496.1">
    <property type="nucleotide sequence ID" value="NZ_NEMB01000003.1"/>
</dbReference>
<reference evidence="4 5" key="1">
    <citation type="journal article" date="2018" name="Syst. Appl. Microbiol.">
        <title>Characterization and high-quality draft genome sequence of Herbivorax saccincola A7, an anaerobic, alkaliphilic, thermophilic, cellulolytic, and xylanolytic bacterium.</title>
        <authorList>
            <person name="Aikawa S."/>
            <person name="Baramee S."/>
            <person name="Sermsathanaswadi J."/>
            <person name="Thianheng P."/>
            <person name="Tachaapaikoon C."/>
            <person name="Shikata A."/>
            <person name="Waeonukul R."/>
            <person name="Pason P."/>
            <person name="Ratanakhanokchai K."/>
            <person name="Kosugi A."/>
        </authorList>
    </citation>
    <scope>NUCLEOTIDE SEQUENCE [LARGE SCALE GENOMIC DNA]</scope>
    <source>
        <strain evidence="4 5">A7</strain>
    </source>
</reference>
<evidence type="ECO:0000259" key="3">
    <source>
        <dbReference type="Pfam" id="PF04509"/>
    </source>
</evidence>
<dbReference type="InterPro" id="IPR050992">
    <property type="entry name" value="CheZ_family_phosphatases"/>
</dbReference>
<proteinExistence type="predicted"/>
<gene>
    <name evidence="4" type="ORF">B9R14_14505</name>
</gene>
<dbReference type="Proteomes" id="UP000239720">
    <property type="component" value="Unassembled WGS sequence"/>
</dbReference>
<organism evidence="4 5">
    <name type="scientific">Acetivibrio saccincola</name>
    <dbReference type="NCBI Taxonomy" id="1677857"/>
    <lineage>
        <taxon>Bacteria</taxon>
        <taxon>Bacillati</taxon>
        <taxon>Bacillota</taxon>
        <taxon>Clostridia</taxon>
        <taxon>Eubacteriales</taxon>
        <taxon>Oscillospiraceae</taxon>
        <taxon>Acetivibrio</taxon>
    </lineage>
</organism>
<evidence type="ECO:0000256" key="2">
    <source>
        <dbReference type="ARBA" id="ARBA00022801"/>
    </source>
</evidence>
<sequence>MKINFENLDSTHIDVLREIGNIGAGNAITALAKMLNRKVDMDVPKVKVMKFKDVSEILGGAEIPVVGLLLNVEGDISGSIMFILKMDAAHILVNMLMKRRLEECREFGEMELSALQEIGNILASSYLSSLSSLTGLSIMPSVPELAIDMAGAILSVPAIQFGEVGDSVLYIETGFFEGSTRVVGDFFLVPDIDSYGVLLKSLGVIS</sequence>
<dbReference type="InterPro" id="IPR028976">
    <property type="entry name" value="CheC-like_sf"/>
</dbReference>
<dbReference type="OrthoDB" id="9812187at2"/>
<dbReference type="EMBL" id="NEMB01000003">
    <property type="protein sequence ID" value="PQQ67843.1"/>
    <property type="molecule type" value="Genomic_DNA"/>
</dbReference>
<keyword evidence="1" id="KW-0145">Chemotaxis</keyword>
<dbReference type="Gene3D" id="3.40.1550.10">
    <property type="entry name" value="CheC-like"/>
    <property type="match status" value="1"/>
</dbReference>
<dbReference type="Pfam" id="PF04509">
    <property type="entry name" value="CheC"/>
    <property type="match status" value="2"/>
</dbReference>
<name>A0A2S8RDI5_9FIRM</name>
<dbReference type="AlphaFoldDB" id="A0A2S8RDI5"/>
<evidence type="ECO:0000313" key="4">
    <source>
        <dbReference type="EMBL" id="PQQ67843.1"/>
    </source>
</evidence>
<comment type="caution">
    <text evidence="4">The sequence shown here is derived from an EMBL/GenBank/DDBJ whole genome shotgun (WGS) entry which is preliminary data.</text>
</comment>
<dbReference type="SUPFAM" id="SSF103039">
    <property type="entry name" value="CheC-like"/>
    <property type="match status" value="1"/>
</dbReference>
<dbReference type="GO" id="GO:0016787">
    <property type="term" value="F:hydrolase activity"/>
    <property type="evidence" value="ECO:0007669"/>
    <property type="project" value="UniProtKB-KW"/>
</dbReference>
<evidence type="ECO:0000256" key="1">
    <source>
        <dbReference type="ARBA" id="ARBA00022500"/>
    </source>
</evidence>
<dbReference type="CDD" id="cd17909">
    <property type="entry name" value="CheC_ClassI"/>
    <property type="match status" value="1"/>
</dbReference>
<feature type="domain" description="CheC-like protein" evidence="3">
    <location>
        <begin position="110"/>
        <end position="145"/>
    </location>
</feature>
<dbReference type="PANTHER" id="PTHR43693:SF1">
    <property type="entry name" value="PROTEIN PHOSPHATASE CHEZ"/>
    <property type="match status" value="1"/>
</dbReference>
<dbReference type="GO" id="GO:0006935">
    <property type="term" value="P:chemotaxis"/>
    <property type="evidence" value="ECO:0007669"/>
    <property type="project" value="UniProtKB-KW"/>
</dbReference>
<feature type="domain" description="CheC-like protein" evidence="3">
    <location>
        <begin position="13"/>
        <end position="47"/>
    </location>
</feature>
<dbReference type="InterPro" id="IPR007597">
    <property type="entry name" value="CheC"/>
</dbReference>
<protein>
    <submittedName>
        <fullName evidence="4">CheY-P-specific phosphatase CheC</fullName>
    </submittedName>
</protein>